<dbReference type="KEGG" id="pshq:F3W81_18640"/>
<sequence>MTKQPNNLTDKPQIAATIWVNADEIASRFGVSRNTIWRWARTPENEFPDPVRLTPRVTRWRLADIERFEEIRSVALAA</sequence>
<name>A0A7L9WQV5_9RHOB</name>
<dbReference type="Proteomes" id="UP000594118">
    <property type="component" value="Chromosome"/>
</dbReference>
<dbReference type="SUPFAM" id="SSF46955">
    <property type="entry name" value="Putative DNA-binding domain"/>
    <property type="match status" value="1"/>
</dbReference>
<organism evidence="1 2">
    <name type="scientific">Pseudooceanicola spongiae</name>
    <dbReference type="NCBI Taxonomy" id="2613965"/>
    <lineage>
        <taxon>Bacteria</taxon>
        <taxon>Pseudomonadati</taxon>
        <taxon>Pseudomonadota</taxon>
        <taxon>Alphaproteobacteria</taxon>
        <taxon>Rhodobacterales</taxon>
        <taxon>Paracoccaceae</taxon>
        <taxon>Pseudooceanicola</taxon>
    </lineage>
</organism>
<protein>
    <submittedName>
        <fullName evidence="1">AlpA family phage regulatory protein</fullName>
    </submittedName>
</protein>
<keyword evidence="2" id="KW-1185">Reference proteome</keyword>
<dbReference type="EMBL" id="CP045201">
    <property type="protein sequence ID" value="QOL82659.1"/>
    <property type="molecule type" value="Genomic_DNA"/>
</dbReference>
<dbReference type="Pfam" id="PF05930">
    <property type="entry name" value="Phage_AlpA"/>
    <property type="match status" value="1"/>
</dbReference>
<accession>A0A7L9WQV5</accession>
<dbReference type="InterPro" id="IPR009061">
    <property type="entry name" value="DNA-bd_dom_put_sf"/>
</dbReference>
<proteinExistence type="predicted"/>
<evidence type="ECO:0000313" key="2">
    <source>
        <dbReference type="Proteomes" id="UP000594118"/>
    </source>
</evidence>
<dbReference type="RefSeq" id="WP_193080924.1">
    <property type="nucleotide sequence ID" value="NZ_CP045201.1"/>
</dbReference>
<reference evidence="1 2" key="1">
    <citation type="submission" date="2019-10" db="EMBL/GenBank/DDBJ databases">
        <title>Pseudopuniceibacterium sp. HQ09 islated from Antarctica.</title>
        <authorList>
            <person name="Liao L."/>
            <person name="Su S."/>
            <person name="Chen B."/>
            <person name="Yu Y."/>
        </authorList>
    </citation>
    <scope>NUCLEOTIDE SEQUENCE [LARGE SCALE GENOMIC DNA]</scope>
    <source>
        <strain evidence="1 2">HQ09</strain>
    </source>
</reference>
<evidence type="ECO:0000313" key="1">
    <source>
        <dbReference type="EMBL" id="QOL82659.1"/>
    </source>
</evidence>
<gene>
    <name evidence="1" type="ORF">F3W81_18640</name>
</gene>
<dbReference type="AlphaFoldDB" id="A0A7L9WQV5"/>
<dbReference type="InterPro" id="IPR010260">
    <property type="entry name" value="AlpA"/>
</dbReference>